<dbReference type="EMBL" id="HACG01012792">
    <property type="protein sequence ID" value="CEK59657.1"/>
    <property type="molecule type" value="Transcribed_RNA"/>
</dbReference>
<proteinExistence type="predicted"/>
<sequence length="77" mass="9240">DEFLPHNVSRMWSRFEAAMQERDMTLQAEVIRLDRLHRLAEKTHRDIRFNEETLAELGRKIEDTVRGLDMMHAFEAK</sequence>
<name>A0A0B6YU66_9EUPU</name>
<organism evidence="1">
    <name type="scientific">Arion vulgaris</name>
    <dbReference type="NCBI Taxonomy" id="1028688"/>
    <lineage>
        <taxon>Eukaryota</taxon>
        <taxon>Metazoa</taxon>
        <taxon>Spiralia</taxon>
        <taxon>Lophotrochozoa</taxon>
        <taxon>Mollusca</taxon>
        <taxon>Gastropoda</taxon>
        <taxon>Heterobranchia</taxon>
        <taxon>Euthyneura</taxon>
        <taxon>Panpulmonata</taxon>
        <taxon>Eupulmonata</taxon>
        <taxon>Stylommatophora</taxon>
        <taxon>Helicina</taxon>
        <taxon>Arionoidea</taxon>
        <taxon>Arionidae</taxon>
        <taxon>Arion</taxon>
    </lineage>
</organism>
<evidence type="ECO:0000313" key="1">
    <source>
        <dbReference type="EMBL" id="CEK59657.1"/>
    </source>
</evidence>
<accession>A0A0B6YU66</accession>
<feature type="non-terminal residue" evidence="1">
    <location>
        <position position="77"/>
    </location>
</feature>
<protein>
    <submittedName>
        <fullName evidence="1">Uncharacterized protein</fullName>
    </submittedName>
</protein>
<reference evidence="1" key="1">
    <citation type="submission" date="2014-12" db="EMBL/GenBank/DDBJ databases">
        <title>Insight into the proteome of Arion vulgaris.</title>
        <authorList>
            <person name="Aradska J."/>
            <person name="Bulat T."/>
            <person name="Smidak R."/>
            <person name="Sarate P."/>
            <person name="Gangsoo J."/>
            <person name="Sialana F."/>
            <person name="Bilban M."/>
            <person name="Lubec G."/>
        </authorList>
    </citation>
    <scope>NUCLEOTIDE SEQUENCE</scope>
    <source>
        <tissue evidence="1">Skin</tissue>
    </source>
</reference>
<dbReference type="Gene3D" id="1.20.58.60">
    <property type="match status" value="1"/>
</dbReference>
<dbReference type="AlphaFoldDB" id="A0A0B6YU66"/>
<gene>
    <name evidence="1" type="primary">ORF37028</name>
</gene>
<feature type="non-terminal residue" evidence="1">
    <location>
        <position position="1"/>
    </location>
</feature>